<comment type="caution">
    <text evidence="1">The sequence shown here is derived from an EMBL/GenBank/DDBJ whole genome shotgun (WGS) entry which is preliminary data.</text>
</comment>
<reference evidence="1 2" key="1">
    <citation type="submission" date="2020-09" db="EMBL/GenBank/DDBJ databases">
        <title>Marinomonas sp. nov., isolated from the cysticercosis algae of Qingdao, China.</title>
        <authorList>
            <person name="Sun X."/>
        </authorList>
    </citation>
    <scope>NUCLEOTIDE SEQUENCE [LARGE SCALE GENOMIC DNA]</scope>
    <source>
        <strain evidence="1 2">SM2066</strain>
    </source>
</reference>
<evidence type="ECO:0008006" key="3">
    <source>
        <dbReference type="Google" id="ProtNLM"/>
    </source>
</evidence>
<protein>
    <recommendedName>
        <fullName evidence="3">YjcQ protein</fullName>
    </recommendedName>
</protein>
<dbReference type="Proteomes" id="UP000604161">
    <property type="component" value="Unassembled WGS sequence"/>
</dbReference>
<accession>A0ABR8P0W1</accession>
<keyword evidence="2" id="KW-1185">Reference proteome</keyword>
<dbReference type="RefSeq" id="WP_191595201.1">
    <property type="nucleotide sequence ID" value="NZ_JACYFC010000004.1"/>
</dbReference>
<evidence type="ECO:0000313" key="1">
    <source>
        <dbReference type="EMBL" id="MBD5771808.1"/>
    </source>
</evidence>
<gene>
    <name evidence="1" type="ORF">IF202_12205</name>
</gene>
<evidence type="ECO:0000313" key="2">
    <source>
        <dbReference type="Proteomes" id="UP000604161"/>
    </source>
</evidence>
<proteinExistence type="predicted"/>
<sequence length="106" mass="11949">MEAHKYILQYLIDNPDIKSINETSDIDVTILKDLIQSGLVNGANACSDDGYCFLEPRISLSGREWLASFDSQVNSTKSTEDIVELKPNFFGLGVNLNALFRCFRRK</sequence>
<name>A0ABR8P0W1_9GAMM</name>
<dbReference type="EMBL" id="JACYFC010000004">
    <property type="protein sequence ID" value="MBD5771808.1"/>
    <property type="molecule type" value="Genomic_DNA"/>
</dbReference>
<organism evidence="1 2">
    <name type="scientific">Marinomonas colpomeniae</name>
    <dbReference type="NCBI Taxonomy" id="2774408"/>
    <lineage>
        <taxon>Bacteria</taxon>
        <taxon>Pseudomonadati</taxon>
        <taxon>Pseudomonadota</taxon>
        <taxon>Gammaproteobacteria</taxon>
        <taxon>Oceanospirillales</taxon>
        <taxon>Oceanospirillaceae</taxon>
        <taxon>Marinomonas</taxon>
    </lineage>
</organism>